<feature type="transmembrane region" description="Helical" evidence="8">
    <location>
        <begin position="80"/>
        <end position="98"/>
    </location>
</feature>
<feature type="transmembrane region" description="Helical" evidence="8">
    <location>
        <begin position="331"/>
        <end position="350"/>
    </location>
</feature>
<comment type="similarity">
    <text evidence="2 7">Belongs to the major facilitator superfamily. Sugar transporter (TC 2.A.1.1) family.</text>
</comment>
<evidence type="ECO:0000259" key="9">
    <source>
        <dbReference type="PROSITE" id="PS50850"/>
    </source>
</evidence>
<feature type="transmembrane region" description="Helical" evidence="8">
    <location>
        <begin position="362"/>
        <end position="385"/>
    </location>
</feature>
<feature type="transmembrane region" description="Helical" evidence="8">
    <location>
        <begin position="54"/>
        <end position="73"/>
    </location>
</feature>
<reference evidence="10" key="1">
    <citation type="journal article" date="2014" name="Nat. Commun.">
        <title>Multiple recent horizontal transfers of a large genomic region in cheese making fungi.</title>
        <authorList>
            <person name="Cheeseman K."/>
            <person name="Ropars J."/>
            <person name="Renault P."/>
            <person name="Dupont J."/>
            <person name="Gouzy J."/>
            <person name="Branca A."/>
            <person name="Abraham A.L."/>
            <person name="Ceppi M."/>
            <person name="Conseiller E."/>
            <person name="Debuchy R."/>
            <person name="Malagnac F."/>
            <person name="Goarin A."/>
            <person name="Silar P."/>
            <person name="Lacoste S."/>
            <person name="Sallet E."/>
            <person name="Bensimon A."/>
            <person name="Giraud T."/>
            <person name="Brygoo Y."/>
        </authorList>
    </citation>
    <scope>NUCLEOTIDE SEQUENCE [LARGE SCALE GENOMIC DNA]</scope>
    <source>
        <strain evidence="10">FM164</strain>
    </source>
</reference>
<dbReference type="InterPro" id="IPR005829">
    <property type="entry name" value="Sugar_transporter_CS"/>
</dbReference>
<dbReference type="PROSITE" id="PS50850">
    <property type="entry name" value="MFS"/>
    <property type="match status" value="1"/>
</dbReference>
<keyword evidence="6 8" id="KW-0472">Membrane</keyword>
<evidence type="ECO:0000256" key="7">
    <source>
        <dbReference type="RuleBase" id="RU003346"/>
    </source>
</evidence>
<dbReference type="GO" id="GO:0005351">
    <property type="term" value="F:carbohydrate:proton symporter activity"/>
    <property type="evidence" value="ECO:0007669"/>
    <property type="project" value="TreeGrafter"/>
</dbReference>
<comment type="subcellular location">
    <subcellularLocation>
        <location evidence="1">Membrane</location>
        <topology evidence="1">Multi-pass membrane protein</topology>
    </subcellularLocation>
</comment>
<dbReference type="NCBIfam" id="TIGR00879">
    <property type="entry name" value="SP"/>
    <property type="match status" value="1"/>
</dbReference>
<evidence type="ECO:0000256" key="4">
    <source>
        <dbReference type="ARBA" id="ARBA00022692"/>
    </source>
</evidence>
<keyword evidence="3 7" id="KW-0813">Transport</keyword>
<feature type="transmembrane region" description="Helical" evidence="8">
    <location>
        <begin position="262"/>
        <end position="280"/>
    </location>
</feature>
<dbReference type="AlphaFoldDB" id="W6QIX1"/>
<dbReference type="OrthoDB" id="6612291at2759"/>
<evidence type="ECO:0000256" key="8">
    <source>
        <dbReference type="SAM" id="Phobius"/>
    </source>
</evidence>
<feature type="domain" description="Major facilitator superfamily (MFS) profile" evidence="9">
    <location>
        <begin position="6"/>
        <end position="450"/>
    </location>
</feature>
<dbReference type="SUPFAM" id="SSF103473">
    <property type="entry name" value="MFS general substrate transporter"/>
    <property type="match status" value="1"/>
</dbReference>
<evidence type="ECO:0000256" key="1">
    <source>
        <dbReference type="ARBA" id="ARBA00004141"/>
    </source>
</evidence>
<feature type="transmembrane region" description="Helical" evidence="8">
    <location>
        <begin position="300"/>
        <end position="319"/>
    </location>
</feature>
<dbReference type="InterPro" id="IPR005828">
    <property type="entry name" value="MFS_sugar_transport-like"/>
</dbReference>
<dbReference type="InterPro" id="IPR003663">
    <property type="entry name" value="Sugar/inositol_transpt"/>
</dbReference>
<dbReference type="PANTHER" id="PTHR48022">
    <property type="entry name" value="PLASTIDIC GLUCOSE TRANSPORTER 4"/>
    <property type="match status" value="1"/>
</dbReference>
<evidence type="ECO:0000256" key="3">
    <source>
        <dbReference type="ARBA" id="ARBA00022448"/>
    </source>
</evidence>
<keyword evidence="4 8" id="KW-0812">Transmembrane</keyword>
<dbReference type="GO" id="GO:0016020">
    <property type="term" value="C:membrane"/>
    <property type="evidence" value="ECO:0007669"/>
    <property type="project" value="UniProtKB-SubCell"/>
</dbReference>
<feature type="transmembrane region" description="Helical" evidence="8">
    <location>
        <begin position="104"/>
        <end position="124"/>
    </location>
</feature>
<gene>
    <name evidence="10" type="ORF">PROQFM164_S04g000842</name>
</gene>
<sequence length="498" mass="53968">MFRILISVYVALGSVTYGYCSSIISSTLAQPSFLSYFDLDTRKNASSLEGAINALFQAGGLFGCLSCIAFADILGRRKSIMLASLTSAIGGALQVAGIHIGAYLVFRFVTGLGVGALVALIPLYQSEIAPPRIRGLLVGSHGVMICVGYALSSWIGFGFSFVQASAVQWRIPLAIQCVPPIFLTIGVMFLPESPRWLIYNDRIDQAWEAYKAVSASSDTPTPEDDEELAANFANLCSMIRVENTEDHSFKALVTTPALRKRCIIGFVVLFGCQGTATLVINNYGPSLYKSLGFKTNSQLLIQAGWITISPFGNLINSLLADRVGRTRLLMAGYTGVIVALIGECISVSIFQHNGSKAAVNAAIFFLFFHMACFSTTCDATSYIYASEIFPTPVRARGLAVSISGLFLATIIFLQCAPTAFATIGWRYYIVFIACTSATLAFVLLYCPETGRKSLEEISDLFNSPFDEKALEGDKDRKIGDKHYVDEVEDFPGQGSEKV</sequence>
<evidence type="ECO:0000256" key="2">
    <source>
        <dbReference type="ARBA" id="ARBA00010992"/>
    </source>
</evidence>
<evidence type="ECO:0000313" key="10">
    <source>
        <dbReference type="EMBL" id="CDM35961.1"/>
    </source>
</evidence>
<protein>
    <submittedName>
        <fullName evidence="10">General substrate transporter</fullName>
    </submittedName>
</protein>
<keyword evidence="5 8" id="KW-1133">Transmembrane helix</keyword>
<evidence type="ECO:0000256" key="5">
    <source>
        <dbReference type="ARBA" id="ARBA00022989"/>
    </source>
</evidence>
<feature type="transmembrane region" description="Helical" evidence="8">
    <location>
        <begin position="136"/>
        <end position="157"/>
    </location>
</feature>
<evidence type="ECO:0000313" key="11">
    <source>
        <dbReference type="Proteomes" id="UP000030686"/>
    </source>
</evidence>
<organism evidence="10 11">
    <name type="scientific">Penicillium roqueforti (strain FM164)</name>
    <dbReference type="NCBI Taxonomy" id="1365484"/>
    <lineage>
        <taxon>Eukaryota</taxon>
        <taxon>Fungi</taxon>
        <taxon>Dikarya</taxon>
        <taxon>Ascomycota</taxon>
        <taxon>Pezizomycotina</taxon>
        <taxon>Eurotiomycetes</taxon>
        <taxon>Eurotiomycetidae</taxon>
        <taxon>Eurotiales</taxon>
        <taxon>Aspergillaceae</taxon>
        <taxon>Penicillium</taxon>
    </lineage>
</organism>
<dbReference type="PANTHER" id="PTHR48022:SF11">
    <property type="entry name" value="MONOSACCHARIDE TRANSPORTER (HXT8), PUTATIVE (AFU_ORTHOLOGUE AFUA_2G08120)-RELATED"/>
    <property type="match status" value="1"/>
</dbReference>
<feature type="transmembrane region" description="Helical" evidence="8">
    <location>
        <begin position="397"/>
        <end position="419"/>
    </location>
</feature>
<evidence type="ECO:0000256" key="6">
    <source>
        <dbReference type="ARBA" id="ARBA00023136"/>
    </source>
</evidence>
<dbReference type="Gene3D" id="1.20.1250.20">
    <property type="entry name" value="MFS general substrate transporter like domains"/>
    <property type="match status" value="1"/>
</dbReference>
<dbReference type="OMA" id="CITVSIF"/>
<keyword evidence="11" id="KW-1185">Reference proteome</keyword>
<name>W6QIX1_PENRF</name>
<dbReference type="PROSITE" id="PS00217">
    <property type="entry name" value="SUGAR_TRANSPORT_2"/>
    <property type="match status" value="1"/>
</dbReference>
<accession>W6QIX1</accession>
<feature type="transmembrane region" description="Helical" evidence="8">
    <location>
        <begin position="425"/>
        <end position="446"/>
    </location>
</feature>
<dbReference type="InterPro" id="IPR036259">
    <property type="entry name" value="MFS_trans_sf"/>
</dbReference>
<dbReference type="InterPro" id="IPR020846">
    <property type="entry name" value="MFS_dom"/>
</dbReference>
<dbReference type="PRINTS" id="PR00171">
    <property type="entry name" value="SUGRTRNSPORT"/>
</dbReference>
<feature type="transmembrane region" description="Helical" evidence="8">
    <location>
        <begin position="169"/>
        <end position="190"/>
    </location>
</feature>
<dbReference type="InterPro" id="IPR050360">
    <property type="entry name" value="MFS_Sugar_Transporters"/>
</dbReference>
<dbReference type="EMBL" id="HG792018">
    <property type="protein sequence ID" value="CDM35961.1"/>
    <property type="molecule type" value="Genomic_DNA"/>
</dbReference>
<dbReference type="Proteomes" id="UP000030686">
    <property type="component" value="Unassembled WGS sequence"/>
</dbReference>
<dbReference type="Pfam" id="PF00083">
    <property type="entry name" value="Sugar_tr"/>
    <property type="match status" value="1"/>
</dbReference>
<proteinExistence type="inferred from homology"/>